<evidence type="ECO:0000256" key="6">
    <source>
        <dbReference type="ARBA" id="ARBA00022691"/>
    </source>
</evidence>
<gene>
    <name evidence="9" type="primary">pcm_1</name>
    <name evidence="7" type="synonym">pcm</name>
    <name evidence="9" type="ORF">AW11_00497</name>
</gene>
<dbReference type="AlphaFoldDB" id="A0A011QNK9"/>
<dbReference type="HAMAP" id="MF_00090">
    <property type="entry name" value="PIMT"/>
    <property type="match status" value="1"/>
</dbReference>
<dbReference type="GO" id="GO:0005737">
    <property type="term" value="C:cytoplasm"/>
    <property type="evidence" value="ECO:0007669"/>
    <property type="project" value="UniProtKB-SubCell"/>
</dbReference>
<dbReference type="NCBIfam" id="NF001453">
    <property type="entry name" value="PRK00312.1"/>
    <property type="match status" value="1"/>
</dbReference>
<dbReference type="InterPro" id="IPR029063">
    <property type="entry name" value="SAM-dependent_MTases_sf"/>
</dbReference>
<feature type="region of interest" description="Disordered" evidence="8">
    <location>
        <begin position="1"/>
        <end position="23"/>
    </location>
</feature>
<keyword evidence="10" id="KW-1185">Reference proteome</keyword>
<dbReference type="PROSITE" id="PS01279">
    <property type="entry name" value="PCMT"/>
    <property type="match status" value="1"/>
</dbReference>
<comment type="catalytic activity">
    <reaction evidence="7">
        <text>[protein]-L-isoaspartate + S-adenosyl-L-methionine = [protein]-L-isoaspartate alpha-methyl ester + S-adenosyl-L-homocysteine</text>
        <dbReference type="Rhea" id="RHEA:12705"/>
        <dbReference type="Rhea" id="RHEA-COMP:12143"/>
        <dbReference type="Rhea" id="RHEA-COMP:12144"/>
        <dbReference type="ChEBI" id="CHEBI:57856"/>
        <dbReference type="ChEBI" id="CHEBI:59789"/>
        <dbReference type="ChEBI" id="CHEBI:90596"/>
        <dbReference type="ChEBI" id="CHEBI:90598"/>
        <dbReference type="EC" id="2.1.1.77"/>
    </reaction>
</comment>
<dbReference type="GO" id="GO:0004719">
    <property type="term" value="F:protein-L-isoaspartate (D-aspartate) O-methyltransferase activity"/>
    <property type="evidence" value="ECO:0007669"/>
    <property type="project" value="UniProtKB-UniRule"/>
</dbReference>
<dbReference type="PANTHER" id="PTHR11579">
    <property type="entry name" value="PROTEIN-L-ISOASPARTATE O-METHYLTRANSFERASE"/>
    <property type="match status" value="1"/>
</dbReference>
<feature type="active site" evidence="7">
    <location>
        <position position="115"/>
    </location>
</feature>
<evidence type="ECO:0000256" key="1">
    <source>
        <dbReference type="ARBA" id="ARBA00004496"/>
    </source>
</evidence>
<dbReference type="CDD" id="cd02440">
    <property type="entry name" value="AdoMet_MTases"/>
    <property type="match status" value="1"/>
</dbReference>
<dbReference type="EMBL" id="JEMY01000004">
    <property type="protein sequence ID" value="EXI90640.1"/>
    <property type="molecule type" value="Genomic_DNA"/>
</dbReference>
<dbReference type="PATRIC" id="fig|1454004.3.peg.515"/>
<dbReference type="GO" id="GO:0032259">
    <property type="term" value="P:methylation"/>
    <property type="evidence" value="ECO:0007669"/>
    <property type="project" value="UniProtKB-KW"/>
</dbReference>
<dbReference type="STRING" id="1454004.AW11_00497"/>
<evidence type="ECO:0000313" key="10">
    <source>
        <dbReference type="Proteomes" id="UP000022141"/>
    </source>
</evidence>
<evidence type="ECO:0000313" key="9">
    <source>
        <dbReference type="EMBL" id="EXI90640.1"/>
    </source>
</evidence>
<dbReference type="FunFam" id="3.40.50.150:FF:000010">
    <property type="entry name" value="Protein-L-isoaspartate O-methyltransferase"/>
    <property type="match status" value="1"/>
</dbReference>
<keyword evidence="3 7" id="KW-0963">Cytoplasm</keyword>
<comment type="function">
    <text evidence="7">Catalyzes the methyl esterification of L-isoaspartyl residues in peptides and proteins that result from spontaneous decomposition of normal L-aspartyl and L-asparaginyl residues. It plays a role in the repair and/or degradation of damaged proteins.</text>
</comment>
<dbReference type="Pfam" id="PF01135">
    <property type="entry name" value="PCMT"/>
    <property type="match status" value="1"/>
</dbReference>
<dbReference type="GO" id="GO:0030091">
    <property type="term" value="P:protein repair"/>
    <property type="evidence" value="ECO:0007669"/>
    <property type="project" value="UniProtKB-UniRule"/>
</dbReference>
<evidence type="ECO:0000256" key="2">
    <source>
        <dbReference type="ARBA" id="ARBA00005369"/>
    </source>
</evidence>
<organism evidence="9 10">
    <name type="scientific">Accumulibacter regalis</name>
    <dbReference type="NCBI Taxonomy" id="522306"/>
    <lineage>
        <taxon>Bacteria</taxon>
        <taxon>Pseudomonadati</taxon>
        <taxon>Pseudomonadota</taxon>
        <taxon>Betaproteobacteria</taxon>
        <taxon>Candidatus Accumulibacter</taxon>
    </lineage>
</organism>
<name>A0A011QNK9_ACCRE</name>
<protein>
    <recommendedName>
        <fullName evidence="7">Protein-L-isoaspartate O-methyltransferase</fullName>
        <ecNumber evidence="7">2.1.1.77</ecNumber>
    </recommendedName>
    <alternativeName>
        <fullName evidence="7">L-isoaspartyl protein carboxyl methyltransferase</fullName>
    </alternativeName>
    <alternativeName>
        <fullName evidence="7">Protein L-isoaspartyl methyltransferase</fullName>
    </alternativeName>
    <alternativeName>
        <fullName evidence="7">Protein-beta-aspartate methyltransferase</fullName>
        <shortName evidence="7">PIMT</shortName>
    </alternativeName>
</protein>
<reference evidence="9" key="1">
    <citation type="submission" date="2014-02" db="EMBL/GenBank/DDBJ databases">
        <title>Expanding our view of genomic diversity in Candidatus Accumulibacter clades.</title>
        <authorList>
            <person name="Skennerton C.T."/>
            <person name="Barr J.J."/>
            <person name="Slater F.R."/>
            <person name="Bond P.L."/>
            <person name="Tyson G.W."/>
        </authorList>
    </citation>
    <scope>NUCLEOTIDE SEQUENCE [LARGE SCALE GENOMIC DNA]</scope>
</reference>
<dbReference type="eggNOG" id="COG2518">
    <property type="taxonomic scope" value="Bacteria"/>
</dbReference>
<dbReference type="InterPro" id="IPR000682">
    <property type="entry name" value="PCMT"/>
</dbReference>
<dbReference type="SUPFAM" id="SSF53335">
    <property type="entry name" value="S-adenosyl-L-methionine-dependent methyltransferases"/>
    <property type="match status" value="1"/>
</dbReference>
<keyword evidence="6 7" id="KW-0949">S-adenosyl-L-methionine</keyword>
<proteinExistence type="inferred from homology"/>
<dbReference type="Proteomes" id="UP000022141">
    <property type="component" value="Unassembled WGS sequence"/>
</dbReference>
<comment type="similarity">
    <text evidence="2 7">Belongs to the methyltransferase superfamily. L-isoaspartyl/D-aspartyl protein methyltransferase family.</text>
</comment>
<keyword evidence="4 7" id="KW-0489">Methyltransferase</keyword>
<dbReference type="NCBIfam" id="TIGR00080">
    <property type="entry name" value="pimt"/>
    <property type="match status" value="1"/>
</dbReference>
<evidence type="ECO:0000256" key="4">
    <source>
        <dbReference type="ARBA" id="ARBA00022603"/>
    </source>
</evidence>
<dbReference type="EC" id="2.1.1.77" evidence="7"/>
<dbReference type="Gene3D" id="3.40.50.150">
    <property type="entry name" value="Vaccinia Virus protein VP39"/>
    <property type="match status" value="1"/>
</dbReference>
<evidence type="ECO:0000256" key="3">
    <source>
        <dbReference type="ARBA" id="ARBA00022490"/>
    </source>
</evidence>
<sequence length="269" mass="29543">MPAYPRPAAHPLQSRPAGCGPAHRSRQQRACRFLALLVGLWAPLGGAVAATELDYAAARTRMVEQQLASPWRGISDPAVLRAMATVPRHEFVPAEVQPYAYDDRPLPIGYAQTISQPYVVAFMTEKLRPKSTDRVLEIGTGSGYQAAILSALVNEVYSIEIVEPLARRAQGDLARLGYDNVRLRHGDGYKGWPEAAPFDAIIVTCAPDHVPQPLIDQLRDGGRMIIPVGERNDQMLYLLKKRGGELQREAVLPVRFVPMTGAVDANFGR</sequence>
<evidence type="ECO:0000256" key="7">
    <source>
        <dbReference type="HAMAP-Rule" id="MF_00090"/>
    </source>
</evidence>
<comment type="caution">
    <text evidence="9">The sequence shown here is derived from an EMBL/GenBank/DDBJ whole genome shotgun (WGS) entry which is preliminary data.</text>
</comment>
<accession>A0A011QNK9</accession>
<comment type="subcellular location">
    <subcellularLocation>
        <location evidence="1 7">Cytoplasm</location>
    </subcellularLocation>
</comment>
<keyword evidence="5 7" id="KW-0808">Transferase</keyword>
<evidence type="ECO:0000256" key="8">
    <source>
        <dbReference type="SAM" id="MobiDB-lite"/>
    </source>
</evidence>
<evidence type="ECO:0000256" key="5">
    <source>
        <dbReference type="ARBA" id="ARBA00022679"/>
    </source>
</evidence>
<dbReference type="PANTHER" id="PTHR11579:SF0">
    <property type="entry name" value="PROTEIN-L-ISOASPARTATE(D-ASPARTATE) O-METHYLTRANSFERASE"/>
    <property type="match status" value="1"/>
</dbReference>